<dbReference type="Pfam" id="PF00391">
    <property type="entry name" value="PEP-utilizers"/>
    <property type="match status" value="1"/>
</dbReference>
<dbReference type="EC" id="2.7.9.1" evidence="4"/>
<dbReference type="PANTHER" id="PTHR22931">
    <property type="entry name" value="PHOSPHOENOLPYRUVATE DIKINASE-RELATED"/>
    <property type="match status" value="1"/>
</dbReference>
<feature type="binding site" evidence="14">
    <location>
        <position position="617"/>
    </location>
    <ligand>
        <name>substrate</name>
    </ligand>
</feature>
<dbReference type="EMBL" id="WFLM01000002">
    <property type="protein sequence ID" value="KAB8039544.1"/>
    <property type="molecule type" value="Genomic_DNA"/>
</dbReference>
<evidence type="ECO:0000256" key="1">
    <source>
        <dbReference type="ARBA" id="ARBA00001946"/>
    </source>
</evidence>
<evidence type="ECO:0000256" key="11">
    <source>
        <dbReference type="ARBA" id="ARBA00022842"/>
    </source>
</evidence>
<dbReference type="InterPro" id="IPR013815">
    <property type="entry name" value="ATP_grasp_subdomain_1"/>
</dbReference>
<keyword evidence="6 19" id="KW-0808">Transferase</keyword>
<dbReference type="InterPro" id="IPR023151">
    <property type="entry name" value="PEP_util_CS"/>
</dbReference>
<feature type="domain" description="PEP-utilising enzyme mobile" evidence="16">
    <location>
        <begin position="424"/>
        <end position="503"/>
    </location>
</feature>
<evidence type="ECO:0000256" key="5">
    <source>
        <dbReference type="ARBA" id="ARBA00020138"/>
    </source>
</evidence>
<dbReference type="GO" id="GO:0046872">
    <property type="term" value="F:metal ion binding"/>
    <property type="evidence" value="ECO:0007669"/>
    <property type="project" value="UniProtKB-KW"/>
</dbReference>
<dbReference type="GO" id="GO:0005524">
    <property type="term" value="F:ATP binding"/>
    <property type="evidence" value="ECO:0007669"/>
    <property type="project" value="UniProtKB-KW"/>
</dbReference>
<keyword evidence="9 19" id="KW-0418">Kinase</keyword>
<evidence type="ECO:0000259" key="16">
    <source>
        <dbReference type="Pfam" id="PF00391"/>
    </source>
</evidence>
<dbReference type="Gene3D" id="3.30.470.20">
    <property type="entry name" value="ATP-grasp fold, B domain"/>
    <property type="match status" value="1"/>
</dbReference>
<organism evidence="19 20">
    <name type="scientific">Silvanigrella paludirubra</name>
    <dbReference type="NCBI Taxonomy" id="2499159"/>
    <lineage>
        <taxon>Bacteria</taxon>
        <taxon>Pseudomonadati</taxon>
        <taxon>Bdellovibrionota</taxon>
        <taxon>Oligoflexia</taxon>
        <taxon>Silvanigrellales</taxon>
        <taxon>Silvanigrellaceae</taxon>
        <taxon>Silvanigrella</taxon>
    </lineage>
</organism>
<keyword evidence="20" id="KW-1185">Reference proteome</keyword>
<name>A0A6N6VUL2_9BACT</name>
<keyword evidence="7 15" id="KW-0479">Metal-binding</keyword>
<dbReference type="Pfam" id="PF01326">
    <property type="entry name" value="PPDK_N"/>
    <property type="match status" value="3"/>
</dbReference>
<evidence type="ECO:0000256" key="10">
    <source>
        <dbReference type="ARBA" id="ARBA00022840"/>
    </source>
</evidence>
<evidence type="ECO:0000256" key="3">
    <source>
        <dbReference type="ARBA" id="ARBA00007837"/>
    </source>
</evidence>
<dbReference type="SUPFAM" id="SSF52009">
    <property type="entry name" value="Phosphohistidine domain"/>
    <property type="match status" value="1"/>
</dbReference>
<comment type="similarity">
    <text evidence="3">Belongs to the PEP-utilizing enzyme family.</text>
</comment>
<feature type="active site" description="Proton donor" evidence="13">
    <location>
        <position position="820"/>
    </location>
</feature>
<dbReference type="PANTHER" id="PTHR22931:SF9">
    <property type="entry name" value="PYRUVATE, PHOSPHATE DIKINASE 1, CHLOROPLASTIC"/>
    <property type="match status" value="1"/>
</dbReference>
<dbReference type="RefSeq" id="WP_153418797.1">
    <property type="nucleotide sequence ID" value="NZ_WFLM01000002.1"/>
</dbReference>
<feature type="active site" description="Tele-phosphohistidine intermediate" evidence="13">
    <location>
        <position position="455"/>
    </location>
</feature>
<evidence type="ECO:0000256" key="7">
    <source>
        <dbReference type="ARBA" id="ARBA00022723"/>
    </source>
</evidence>
<dbReference type="InterPro" id="IPR040442">
    <property type="entry name" value="Pyrv_kinase-like_dom_sf"/>
</dbReference>
<comment type="cofactor">
    <cofactor evidence="1 15">
        <name>Mg(2+)</name>
        <dbReference type="ChEBI" id="CHEBI:18420"/>
    </cofactor>
</comment>
<evidence type="ECO:0000313" key="19">
    <source>
        <dbReference type="EMBL" id="KAB8039544.1"/>
    </source>
</evidence>
<dbReference type="SUPFAM" id="SSF51621">
    <property type="entry name" value="Phosphoenolpyruvate/pyruvate domain"/>
    <property type="match status" value="1"/>
</dbReference>
<dbReference type="PROSITE" id="PS00370">
    <property type="entry name" value="PEP_ENZYMES_PHOS_SITE"/>
    <property type="match status" value="1"/>
</dbReference>
<gene>
    <name evidence="19" type="ORF">GCL60_04620</name>
</gene>
<evidence type="ECO:0000259" key="18">
    <source>
        <dbReference type="Pfam" id="PF02896"/>
    </source>
</evidence>
<evidence type="ECO:0000256" key="2">
    <source>
        <dbReference type="ARBA" id="ARBA00003144"/>
    </source>
</evidence>
<feature type="binding site" evidence="14">
    <location>
        <position position="734"/>
    </location>
    <ligand>
        <name>substrate</name>
    </ligand>
</feature>
<feature type="domain" description="PEP-utilising enzyme C-terminal" evidence="18">
    <location>
        <begin position="518"/>
        <end position="857"/>
    </location>
</feature>
<feature type="binding site" evidence="15">
    <location>
        <position position="734"/>
    </location>
    <ligand>
        <name>Mg(2+)</name>
        <dbReference type="ChEBI" id="CHEBI:18420"/>
    </ligand>
</feature>
<dbReference type="Gene3D" id="3.50.30.10">
    <property type="entry name" value="Phosphohistidine domain"/>
    <property type="match status" value="1"/>
</dbReference>
<feature type="domain" description="Pyruvate phosphate dikinase AMP/ATP-binding" evidence="17">
    <location>
        <begin position="63"/>
        <end position="297"/>
    </location>
</feature>
<evidence type="ECO:0000256" key="8">
    <source>
        <dbReference type="ARBA" id="ARBA00022741"/>
    </source>
</evidence>
<dbReference type="Gene3D" id="1.20.80.30">
    <property type="match status" value="1"/>
</dbReference>
<comment type="function">
    <text evidence="2">Catalyzes the reversible phosphorylation of pyruvate and phosphate.</text>
</comment>
<feature type="binding site" evidence="14">
    <location>
        <position position="755"/>
    </location>
    <ligand>
        <name>substrate</name>
    </ligand>
</feature>
<dbReference type="InterPro" id="IPR010121">
    <property type="entry name" value="Pyruvate_phosphate_dikinase"/>
</dbReference>
<comment type="caution">
    <text evidence="19">The sequence shown here is derived from an EMBL/GenBank/DDBJ whole genome shotgun (WGS) entry which is preliminary data.</text>
</comment>
<dbReference type="PROSITE" id="PS00742">
    <property type="entry name" value="PEP_ENZYMES_2"/>
    <property type="match status" value="1"/>
</dbReference>
<dbReference type="Pfam" id="PF02896">
    <property type="entry name" value="PEP-utilizers_C"/>
    <property type="match status" value="1"/>
</dbReference>
<evidence type="ECO:0000259" key="17">
    <source>
        <dbReference type="Pfam" id="PF01326"/>
    </source>
</evidence>
<keyword evidence="10" id="KW-0067">ATP-binding</keyword>
<feature type="binding site" evidence="14">
    <location>
        <position position="758"/>
    </location>
    <ligand>
        <name>substrate</name>
    </ligand>
</feature>
<dbReference type="Gene3D" id="3.20.20.60">
    <property type="entry name" value="Phosphoenolpyruvate-binding domains"/>
    <property type="match status" value="1"/>
</dbReference>
<evidence type="ECO:0000256" key="15">
    <source>
        <dbReference type="PIRSR" id="PIRSR000853-3"/>
    </source>
</evidence>
<dbReference type="InterPro" id="IPR036637">
    <property type="entry name" value="Phosphohistidine_dom_sf"/>
</dbReference>
<keyword evidence="19" id="KW-0670">Pyruvate</keyword>
<evidence type="ECO:0000256" key="13">
    <source>
        <dbReference type="PIRSR" id="PIRSR000853-1"/>
    </source>
</evidence>
<dbReference type="PIRSF" id="PIRSF000853">
    <property type="entry name" value="PPDK"/>
    <property type="match status" value="1"/>
</dbReference>
<dbReference type="NCBIfam" id="NF004531">
    <property type="entry name" value="PRK05878.1"/>
    <property type="match status" value="1"/>
</dbReference>
<feature type="binding site" evidence="14">
    <location>
        <position position="756"/>
    </location>
    <ligand>
        <name>substrate</name>
    </ligand>
</feature>
<feature type="domain" description="Pyruvate phosphate dikinase AMP/ATP-binding" evidence="17">
    <location>
        <begin position="21"/>
        <end position="58"/>
    </location>
</feature>
<dbReference type="GO" id="GO:0050242">
    <property type="term" value="F:pyruvate, phosphate dikinase activity"/>
    <property type="evidence" value="ECO:0007669"/>
    <property type="project" value="UniProtKB-EC"/>
</dbReference>
<dbReference type="InterPro" id="IPR008279">
    <property type="entry name" value="PEP-util_enz_mobile_dom"/>
</dbReference>
<keyword evidence="11 15" id="KW-0460">Magnesium</keyword>
<feature type="binding site" evidence="15">
    <location>
        <position position="758"/>
    </location>
    <ligand>
        <name>Mg(2+)</name>
        <dbReference type="ChEBI" id="CHEBI:18420"/>
    </ligand>
</feature>
<accession>A0A6N6VUL2</accession>
<dbReference type="Gene3D" id="3.30.1490.20">
    <property type="entry name" value="ATP-grasp fold, A domain"/>
    <property type="match status" value="1"/>
</dbReference>
<dbReference type="GO" id="GO:0016301">
    <property type="term" value="F:kinase activity"/>
    <property type="evidence" value="ECO:0007669"/>
    <property type="project" value="UniProtKB-KW"/>
</dbReference>
<evidence type="ECO:0000256" key="6">
    <source>
        <dbReference type="ARBA" id="ARBA00022679"/>
    </source>
</evidence>
<evidence type="ECO:0000313" key="20">
    <source>
        <dbReference type="Proteomes" id="UP000437748"/>
    </source>
</evidence>
<dbReference type="Gene3D" id="1.10.189.10">
    <property type="entry name" value="Pyruvate Phosphate Dikinase, domain 2"/>
    <property type="match status" value="1"/>
</dbReference>
<dbReference type="Proteomes" id="UP000437748">
    <property type="component" value="Unassembled WGS sequence"/>
</dbReference>
<evidence type="ECO:0000256" key="9">
    <source>
        <dbReference type="ARBA" id="ARBA00022777"/>
    </source>
</evidence>
<evidence type="ECO:0000256" key="4">
    <source>
        <dbReference type="ARBA" id="ARBA00011994"/>
    </source>
</evidence>
<feature type="domain" description="Pyruvate phosphate dikinase AMP/ATP-binding" evidence="17">
    <location>
        <begin position="305"/>
        <end position="356"/>
    </location>
</feature>
<dbReference type="OrthoDB" id="5287124at2"/>
<feature type="binding site" evidence="14">
    <location>
        <position position="561"/>
    </location>
    <ligand>
        <name>substrate</name>
    </ligand>
</feature>
<evidence type="ECO:0000256" key="12">
    <source>
        <dbReference type="ARBA" id="ARBA00032883"/>
    </source>
</evidence>
<proteinExistence type="inferred from homology"/>
<dbReference type="InterPro" id="IPR018274">
    <property type="entry name" value="PEP_util_AS"/>
</dbReference>
<dbReference type="InterPro" id="IPR000121">
    <property type="entry name" value="PEP_util_C"/>
</dbReference>
<reference evidence="19 20" key="1">
    <citation type="submission" date="2019-10" db="EMBL/GenBank/DDBJ databases">
        <title>New species of Slilvanegrellaceae.</title>
        <authorList>
            <person name="Pitt A."/>
            <person name="Hahn M.W."/>
        </authorList>
    </citation>
    <scope>NUCLEOTIDE SEQUENCE [LARGE SCALE GENOMIC DNA]</scope>
    <source>
        <strain evidence="19 20">SP-Ram-0.45-NSY-1</strain>
    </source>
</reference>
<dbReference type="AlphaFoldDB" id="A0A6N6VUL2"/>
<feature type="binding site" evidence="14">
    <location>
        <position position="757"/>
    </location>
    <ligand>
        <name>substrate</name>
    </ligand>
</feature>
<keyword evidence="8" id="KW-0547">Nucleotide-binding</keyword>
<dbReference type="NCBIfam" id="TIGR01828">
    <property type="entry name" value="pyru_phos_dikin"/>
    <property type="match status" value="1"/>
</dbReference>
<sequence length="867" mass="96214">MKFVYFFGCGVADGNASMKAELGGKGANLAEMTSLKLPVPAGFTISTKVCLDFLKEEGNFSPEVKKQVEESLRKTEEAMGAKFADPINPLLVSVRSGARVSMPGMMDTVLNLGLNPSTVEALAKKSANPRFAYDSYRRFIQMYSNVVKELDSHYMEDCLENYKKNKGYHEDTSLSAEDLKSLCLSFKQIYHKHLGEDFPENPFEQLWSAIGAVFKSWNCNRAKKYREIHSIPNDWGTAVNVCSMVYGNMGNDSGTGVCFTRDPSTGENIFYGEYLINAQGEDVVAGIRTPKTLSLLEKEMPEVFVQLQDVRKKLEKHYRDVQDIEFTIQEGKLYLLQTRNAKRTTQAALKIAIDFAKEGTLTKEEALLRVNPQDLDKLLHPTLDPRAHKQVIAKGLPASPGAVSGRAVFTAIEAESWAARGELVILVRDETSPEDIGGMYASQGFLTARGGMTSHAAVVARQMGKCCVAGCSSLTISQSHKSVKVSGIEVLEGDWITLDGSTGEVMLGKVETKNAELSGDFNTFMDWAKECRKMKIRANADTPRDAIYARSFGAEGIGLCRTEHMFFDESRLPYVRQMILAKNAQERKEALEKLLPFQREDFVSILSAMEGFEVTIRLLDPPLHEFLPHTDKDMMSLSNQLGLSAEDIKQRVKALYEANPMLGHRGCRLGISHPEIYEMQVKAIVEAVEKCRAQGKKVYPEIMIPLVGIAQELKWLRDRLSKLAPQIPFGTMIEVPRAALVADKISQYADFFSFGTNDLTQTTYGFSRDDSAPFLRVYKQEAILHEDPFAVLDQEGVGQLIKMATELGRKTNPSLKVGICGEHGGEPSSVKFCHSMGLNYVSCSPFRIPIAMLASAQAAIEQNSSKK</sequence>
<evidence type="ECO:0000256" key="14">
    <source>
        <dbReference type="PIRSR" id="PIRSR000853-2"/>
    </source>
</evidence>
<dbReference type="InterPro" id="IPR002192">
    <property type="entry name" value="PPDK_AMP/ATP-bd"/>
</dbReference>
<protein>
    <recommendedName>
        <fullName evidence="5">Pyruvate, phosphate dikinase</fullName>
        <ecNumber evidence="4">2.7.9.1</ecNumber>
    </recommendedName>
    <alternativeName>
        <fullName evidence="12">Pyruvate, orthophosphate dikinase</fullName>
    </alternativeName>
</protein>
<dbReference type="InterPro" id="IPR015813">
    <property type="entry name" value="Pyrv/PenolPyrv_kinase-like_dom"/>
</dbReference>
<dbReference type="SUPFAM" id="SSF56059">
    <property type="entry name" value="Glutathione synthetase ATP-binding domain-like"/>
    <property type="match status" value="1"/>
</dbReference>